<protein>
    <submittedName>
        <fullName evidence="1">Uncharacterized protein</fullName>
    </submittedName>
</protein>
<organism evidence="1 2">
    <name type="scientific">Paramecium primaurelia</name>
    <dbReference type="NCBI Taxonomy" id="5886"/>
    <lineage>
        <taxon>Eukaryota</taxon>
        <taxon>Sar</taxon>
        <taxon>Alveolata</taxon>
        <taxon>Ciliophora</taxon>
        <taxon>Intramacronucleata</taxon>
        <taxon>Oligohymenophorea</taxon>
        <taxon>Peniculida</taxon>
        <taxon>Parameciidae</taxon>
        <taxon>Paramecium</taxon>
    </lineage>
</organism>
<dbReference type="EMBL" id="CAJJDM010000066">
    <property type="protein sequence ID" value="CAD8080535.1"/>
    <property type="molecule type" value="Genomic_DNA"/>
</dbReference>
<keyword evidence="2" id="KW-1185">Reference proteome</keyword>
<comment type="caution">
    <text evidence="1">The sequence shown here is derived from an EMBL/GenBank/DDBJ whole genome shotgun (WGS) entry which is preliminary data.</text>
</comment>
<dbReference type="Proteomes" id="UP000688137">
    <property type="component" value="Unassembled WGS sequence"/>
</dbReference>
<proteinExistence type="predicted"/>
<accession>A0A8S1MUQ1</accession>
<evidence type="ECO:0000313" key="1">
    <source>
        <dbReference type="EMBL" id="CAD8080535.1"/>
    </source>
</evidence>
<gene>
    <name evidence="1" type="ORF">PPRIM_AZ9-3.1.T0640005</name>
</gene>
<sequence length="376" mass="45470">MAGSVKFASNDQALILLNLFNNKELTQIDKFIFEDTFKELENFMLLKTQIISISHLVLIQNQNQIVKETKRMNMFKQFVKFSNILISSSRINYQLQFRKMMRDWEQQLKIIKILYKKINIIISQQNKATYNSQIKHIILNFKEYFQNTIKIIKIKRLSLRKQDLQLVQLEQKKINEFKIFQQLRYIMRLLESILLQTIQDINDWRNEPDESIMFQQEIKLTKEELQNLNLADKQFSFANKFKQKLLAFPNATLNKNSFLKEAQCMLKLIEQTEKQVSEIETLLLKKDNLIQYFQSLLNNLNFYYEKQIQELQKYFNRLLQSFKTILMLQYKIESVSLPEKLIEIKQQYCYKLSYQFIQKQRLNILQQKQQLIAFKE</sequence>
<reference evidence="1" key="1">
    <citation type="submission" date="2021-01" db="EMBL/GenBank/DDBJ databases">
        <authorList>
            <consortium name="Genoscope - CEA"/>
            <person name="William W."/>
        </authorList>
    </citation>
    <scope>NUCLEOTIDE SEQUENCE</scope>
</reference>
<dbReference type="AlphaFoldDB" id="A0A8S1MUQ1"/>
<name>A0A8S1MUQ1_PARPR</name>
<evidence type="ECO:0000313" key="2">
    <source>
        <dbReference type="Proteomes" id="UP000688137"/>
    </source>
</evidence>